<keyword evidence="3" id="KW-0201">Cytochrome c-type biogenesis</keyword>
<dbReference type="Proteomes" id="UP000035720">
    <property type="component" value="Unassembled WGS sequence"/>
</dbReference>
<comment type="caution">
    <text evidence="9">The sequence shown here is derived from an EMBL/GenBank/DDBJ whole genome shotgun (WGS) entry which is preliminary data.</text>
</comment>
<evidence type="ECO:0000259" key="8">
    <source>
        <dbReference type="Pfam" id="PF05140"/>
    </source>
</evidence>
<evidence type="ECO:0000256" key="1">
    <source>
        <dbReference type="ARBA" id="ARBA00004141"/>
    </source>
</evidence>
<comment type="subcellular location">
    <subcellularLocation>
        <location evidence="1">Membrane</location>
        <topology evidence="1">Multi-pass membrane protein</topology>
    </subcellularLocation>
</comment>
<evidence type="ECO:0000256" key="2">
    <source>
        <dbReference type="ARBA" id="ARBA00022692"/>
    </source>
</evidence>
<evidence type="ECO:0000256" key="3">
    <source>
        <dbReference type="ARBA" id="ARBA00022748"/>
    </source>
</evidence>
<proteinExistence type="predicted"/>
<dbReference type="RefSeq" id="WP_048547794.1">
    <property type="nucleotide sequence ID" value="NZ_HF571038.1"/>
</dbReference>
<reference evidence="9 10" key="1">
    <citation type="journal article" date="2013" name="ISME J.">
        <title>A metabolic model for members of the genus Tetrasphaera involved in enhanced biological phosphorus removal.</title>
        <authorList>
            <person name="Kristiansen R."/>
            <person name="Nguyen H.T.T."/>
            <person name="Saunders A.M."/>
            <person name="Nielsen J.L."/>
            <person name="Wimmer R."/>
            <person name="Le V.Q."/>
            <person name="McIlroy S.J."/>
            <person name="Petrovski S."/>
            <person name="Seviour R.J."/>
            <person name="Calteau A."/>
            <person name="Nielsen K.L."/>
            <person name="Nielsen P.H."/>
        </authorList>
    </citation>
    <scope>NUCLEOTIDE SEQUENCE [LARGE SCALE GENOMIC DNA]</scope>
    <source>
        <strain evidence="9 10">Ben 74</strain>
    </source>
</reference>
<dbReference type="GO" id="GO:0016020">
    <property type="term" value="C:membrane"/>
    <property type="evidence" value="ECO:0007669"/>
    <property type="project" value="UniProtKB-SubCell"/>
</dbReference>
<dbReference type="PANTHER" id="PTHR31566:SF0">
    <property type="entry name" value="CYTOCHROME C BIOGENESIS PROTEIN CCS1, CHLOROPLASTIC"/>
    <property type="match status" value="1"/>
</dbReference>
<feature type="transmembrane region" description="Helical" evidence="7">
    <location>
        <begin position="445"/>
        <end position="464"/>
    </location>
</feature>
<dbReference type="STRING" id="1193518.BN13_960012"/>
<evidence type="ECO:0000256" key="6">
    <source>
        <dbReference type="SAM" id="MobiDB-lite"/>
    </source>
</evidence>
<evidence type="ECO:0000313" key="10">
    <source>
        <dbReference type="Proteomes" id="UP000035720"/>
    </source>
</evidence>
<keyword evidence="4 7" id="KW-1133">Transmembrane helix</keyword>
<accession>A0A077MGR2</accession>
<dbReference type="GO" id="GO:0017004">
    <property type="term" value="P:cytochrome complex assembly"/>
    <property type="evidence" value="ECO:0007669"/>
    <property type="project" value="UniProtKB-KW"/>
</dbReference>
<dbReference type="EMBL" id="CAJC01000212">
    <property type="protein sequence ID" value="CCI55048.1"/>
    <property type="molecule type" value="Genomic_DNA"/>
</dbReference>
<dbReference type="AlphaFoldDB" id="A0A077MGR2"/>
<keyword evidence="10" id="KW-1185">Reference proteome</keyword>
<name>A0A077MGR2_9MICO</name>
<organism evidence="9 10">
    <name type="scientific">Nostocoides jenkinsii Ben 74</name>
    <dbReference type="NCBI Taxonomy" id="1193518"/>
    <lineage>
        <taxon>Bacteria</taxon>
        <taxon>Bacillati</taxon>
        <taxon>Actinomycetota</taxon>
        <taxon>Actinomycetes</taxon>
        <taxon>Micrococcales</taxon>
        <taxon>Intrasporangiaceae</taxon>
        <taxon>Nostocoides</taxon>
    </lineage>
</organism>
<feature type="transmembrane region" description="Helical" evidence="7">
    <location>
        <begin position="82"/>
        <end position="102"/>
    </location>
</feature>
<dbReference type="InterPro" id="IPR023494">
    <property type="entry name" value="Cyt_c_bgen_Ccs1/CcsB/ResB"/>
</dbReference>
<evidence type="ECO:0000313" key="9">
    <source>
        <dbReference type="EMBL" id="CCI55048.1"/>
    </source>
</evidence>
<sequence length="528" mass="57205">MTDIQQPKLSALGWARWAWRQLTSMRTALFLLLLLAVAALPGSIWPQRSIDPVRTANYIADHPRIGPWLDRLGFFEVYASPWFSAVYLLLFLSLVGCVLPRLRVHVRALRTPPPRVPARLARLEHHRELSVDLPPAEVLAQARVVLGRRYRVATTDKTLSAEGGYGRETGNLLFHVALLGIIVGVAIGHIFGWKGDVIVPVGTGFANTEIRYDTIQYGPRVNPRDFTPFSLTLDKLTVTFEDQVGGRGQFGSPRQFVADVTTHARPGAPGVRQTLAVNHPIEMDGATVFLLGNGYAPVITVRDKDGKVLYSQATPFLARDNNYTSSGAVKVSGASPKELGFFGNFLPTGVITDDQGPISIFPDARDPALALGLYEGELAPGGDGGSVYTLNTEKMTQVKADSGDILRIWLKPGETMKLPGDRGSITFDRVERWAGLSIRHDPARWLTLGSALLALGALIAQLTIKRRRVFVRVAPGDGATLVTLGALSKSDDAGLGDVLDKIGAAITSSAGSPRHTPPRQTPVRGSNR</sequence>
<feature type="domain" description="ResB-like" evidence="8">
    <location>
        <begin position="25"/>
        <end position="497"/>
    </location>
</feature>
<dbReference type="Pfam" id="PF05140">
    <property type="entry name" value="ResB"/>
    <property type="match status" value="1"/>
</dbReference>
<dbReference type="InterPro" id="IPR007816">
    <property type="entry name" value="ResB-like_domain"/>
</dbReference>
<protein>
    <recommendedName>
        <fullName evidence="8">ResB-like domain-containing protein</fullName>
    </recommendedName>
</protein>
<feature type="region of interest" description="Disordered" evidence="6">
    <location>
        <begin position="506"/>
        <end position="528"/>
    </location>
</feature>
<keyword evidence="5 7" id="KW-0472">Membrane</keyword>
<evidence type="ECO:0000256" key="7">
    <source>
        <dbReference type="SAM" id="Phobius"/>
    </source>
</evidence>
<keyword evidence="2 7" id="KW-0812">Transmembrane</keyword>
<feature type="transmembrane region" description="Helical" evidence="7">
    <location>
        <begin position="172"/>
        <end position="193"/>
    </location>
</feature>
<evidence type="ECO:0000256" key="4">
    <source>
        <dbReference type="ARBA" id="ARBA00022989"/>
    </source>
</evidence>
<dbReference type="PANTHER" id="PTHR31566">
    <property type="entry name" value="CYTOCHROME C BIOGENESIS PROTEIN CCS1, CHLOROPLASTIC"/>
    <property type="match status" value="1"/>
</dbReference>
<gene>
    <name evidence="9" type="ORF">BN13_960012</name>
</gene>
<evidence type="ECO:0000256" key="5">
    <source>
        <dbReference type="ARBA" id="ARBA00023136"/>
    </source>
</evidence>